<dbReference type="InterPro" id="IPR011871">
    <property type="entry name" value="Fib_succ_major"/>
</dbReference>
<organism evidence="3 4">
    <name type="scientific">Ancylomarina euxinus</name>
    <dbReference type="NCBI Taxonomy" id="2283627"/>
    <lineage>
        <taxon>Bacteria</taxon>
        <taxon>Pseudomonadati</taxon>
        <taxon>Bacteroidota</taxon>
        <taxon>Bacteroidia</taxon>
        <taxon>Marinilabiliales</taxon>
        <taxon>Marinifilaceae</taxon>
        <taxon>Ancylomarina</taxon>
    </lineage>
</organism>
<feature type="domain" description="Fibrobacter succinogenes major paralogous" evidence="2">
    <location>
        <begin position="144"/>
        <end position="345"/>
    </location>
</feature>
<dbReference type="Proteomes" id="UP000285794">
    <property type="component" value="Unassembled WGS sequence"/>
</dbReference>
<dbReference type="EMBL" id="QQWG01000014">
    <property type="protein sequence ID" value="RRG20288.1"/>
    <property type="molecule type" value="Genomic_DNA"/>
</dbReference>
<keyword evidence="4" id="KW-1185">Reference proteome</keyword>
<feature type="chain" id="PRO_5019405766" description="Fibrobacter succinogenes major paralogous domain-containing protein" evidence="1">
    <location>
        <begin position="21"/>
        <end position="348"/>
    </location>
</feature>
<evidence type="ECO:0000313" key="3">
    <source>
        <dbReference type="EMBL" id="RRG20288.1"/>
    </source>
</evidence>
<protein>
    <recommendedName>
        <fullName evidence="2">Fibrobacter succinogenes major paralogous domain-containing protein</fullName>
    </recommendedName>
</protein>
<gene>
    <name evidence="3" type="ORF">DWB61_13140</name>
</gene>
<dbReference type="NCBIfam" id="TIGR02145">
    <property type="entry name" value="Fib_succ_major"/>
    <property type="match status" value="1"/>
</dbReference>
<sequence length="348" mass="40297">MKNILSILLITSLLSSVFIACEKDDNKPNPPEISNVNITAMTYQNVTLIWNVTLDSSDEILENGICWSNNSNPTIENNKIMSSEKMGEQNLKIEDLDNNEEIFVRAYSTTEYETTYSDELSFTLWLGAPGEPVTDIDGNAYKTVKIGNQVWMLENLQVKHYNNGDEIPLVTLDEDQKWLNTESGMYCKYEDNDNFGDYYGFLYNGYAVTDERKIAPEGYNIPSYKEWNELYHYLGHDKFPYYMLMEFVYQAWDYNKPYDPEYHLRFKDLSNFGGLPGGWRFFKDENSNKATAYSKLITKAIWWSKSGQAAQEVSRIFEYRIYKGNQSTLITQVPETAGLSIRCIKDSE</sequence>
<dbReference type="Pfam" id="PF09603">
    <property type="entry name" value="Fib_succ_major"/>
    <property type="match status" value="1"/>
</dbReference>
<evidence type="ECO:0000256" key="1">
    <source>
        <dbReference type="SAM" id="SignalP"/>
    </source>
</evidence>
<evidence type="ECO:0000259" key="2">
    <source>
        <dbReference type="Pfam" id="PF09603"/>
    </source>
</evidence>
<feature type="signal peptide" evidence="1">
    <location>
        <begin position="1"/>
        <end position="20"/>
    </location>
</feature>
<comment type="caution">
    <text evidence="3">The sequence shown here is derived from an EMBL/GenBank/DDBJ whole genome shotgun (WGS) entry which is preliminary data.</text>
</comment>
<dbReference type="PROSITE" id="PS51257">
    <property type="entry name" value="PROKAR_LIPOPROTEIN"/>
    <property type="match status" value="1"/>
</dbReference>
<reference evidence="3 4" key="1">
    <citation type="submission" date="2018-07" db="EMBL/GenBank/DDBJ databases">
        <title>Draft genome sequence of Ancylomarina sp. M1P.</title>
        <authorList>
            <person name="Yadav S."/>
            <person name="Villanueva L."/>
            <person name="Damste J.S.S."/>
        </authorList>
    </citation>
    <scope>NUCLEOTIDE SEQUENCE [LARGE SCALE GENOMIC DNA]</scope>
    <source>
        <strain evidence="3 4">M1P</strain>
    </source>
</reference>
<dbReference type="OrthoDB" id="9805760at2"/>
<accession>A0A425XYR3</accession>
<dbReference type="RefSeq" id="WP_125031346.1">
    <property type="nucleotide sequence ID" value="NZ_JAPXVP010000012.1"/>
</dbReference>
<name>A0A425XYR3_9BACT</name>
<dbReference type="AlphaFoldDB" id="A0A425XYR3"/>
<proteinExistence type="predicted"/>
<keyword evidence="1" id="KW-0732">Signal</keyword>
<evidence type="ECO:0000313" key="4">
    <source>
        <dbReference type="Proteomes" id="UP000285794"/>
    </source>
</evidence>